<dbReference type="RefSeq" id="WP_035079297.1">
    <property type="nucleotide sequence ID" value="NZ_JMIH01000039.1"/>
</dbReference>
<dbReference type="InterPro" id="IPR021398">
    <property type="entry name" value="DUF3037"/>
</dbReference>
<evidence type="ECO:0000313" key="1">
    <source>
        <dbReference type="EMBL" id="KEO71716.1"/>
    </source>
</evidence>
<dbReference type="eggNOG" id="ENOG5032SI8">
    <property type="taxonomic scope" value="Bacteria"/>
</dbReference>
<sequence>MQEKHLYEYAIIRVVPRVEREEFINVGVIVCAGKSNYIKCKIGLNKQKLASLDPEADLEILEAHLDAFSKICSSPDRGGPISKNDPAGRFRWLTAVRSSMIQTSRPHTGLTGDLEGTLDRLYQENVL</sequence>
<keyword evidence="2" id="KW-1185">Reference proteome</keyword>
<gene>
    <name evidence="1" type="ORF">EL17_21255</name>
</gene>
<dbReference type="EMBL" id="JMIH01000039">
    <property type="protein sequence ID" value="KEO71716.1"/>
    <property type="molecule type" value="Genomic_DNA"/>
</dbReference>
<dbReference type="AlphaFoldDB" id="A0A074KP55"/>
<organism evidence="1 2">
    <name type="scientific">Anditalea andensis</name>
    <dbReference type="NCBI Taxonomy" id="1048983"/>
    <lineage>
        <taxon>Bacteria</taxon>
        <taxon>Pseudomonadati</taxon>
        <taxon>Bacteroidota</taxon>
        <taxon>Cytophagia</taxon>
        <taxon>Cytophagales</taxon>
        <taxon>Cytophagaceae</taxon>
        <taxon>Anditalea</taxon>
    </lineage>
</organism>
<accession>A0A074KP55</accession>
<dbReference type="Proteomes" id="UP000027821">
    <property type="component" value="Unassembled WGS sequence"/>
</dbReference>
<dbReference type="STRING" id="1048983.EL17_21255"/>
<proteinExistence type="predicted"/>
<protein>
    <recommendedName>
        <fullName evidence="3">DUF3037 domain-containing protein</fullName>
    </recommendedName>
</protein>
<dbReference type="OrthoDB" id="9803207at2"/>
<comment type="caution">
    <text evidence="1">The sequence shown here is derived from an EMBL/GenBank/DDBJ whole genome shotgun (WGS) entry which is preliminary data.</text>
</comment>
<evidence type="ECO:0000313" key="2">
    <source>
        <dbReference type="Proteomes" id="UP000027821"/>
    </source>
</evidence>
<dbReference type="Pfam" id="PF11236">
    <property type="entry name" value="DUF3037"/>
    <property type="match status" value="1"/>
</dbReference>
<name>A0A074KP55_9BACT</name>
<reference evidence="1 2" key="1">
    <citation type="submission" date="2014-04" db="EMBL/GenBank/DDBJ databases">
        <title>Characterization and application of a salt tolerant electro-active bacterium.</title>
        <authorList>
            <person name="Yang L."/>
            <person name="Wei S."/>
            <person name="Tay Q.X.M."/>
        </authorList>
    </citation>
    <scope>NUCLEOTIDE SEQUENCE [LARGE SCALE GENOMIC DNA]</scope>
    <source>
        <strain evidence="1 2">LY1</strain>
    </source>
</reference>
<evidence type="ECO:0008006" key="3">
    <source>
        <dbReference type="Google" id="ProtNLM"/>
    </source>
</evidence>